<reference evidence="2 3" key="1">
    <citation type="journal article" date="2017" name="BMC Genomics">
        <title>Comparative genomic and phylogenomic analyses of the Bifidobacteriaceae family.</title>
        <authorList>
            <person name="Lugli G.A."/>
            <person name="Milani C."/>
            <person name="Turroni F."/>
            <person name="Duranti S."/>
            <person name="Mancabelli L."/>
            <person name="Mangifesta M."/>
            <person name="Ferrario C."/>
            <person name="Modesto M."/>
            <person name="Mattarelli P."/>
            <person name="Jiri K."/>
            <person name="van Sinderen D."/>
            <person name="Ventura M."/>
        </authorList>
    </citation>
    <scope>NUCLEOTIDE SEQUENCE [LARGE SCALE GENOMIC DNA]</scope>
    <source>
        <strain evidence="2 3">DSM 24742</strain>
    </source>
</reference>
<sequence>MVPAPCSILSTRQRCLSLAATLPVRGIVNQKPTHSQRCPRQQSVSLVATVPVRGTVEKTIVENTRLPHQQSPSLVTALPVRGTVGRTIVENTRLPHQQSVSLVATLPVRGTVGRTIAENTRLPHQQSPSLVTALPVRGTVEFARKRADGNRSESRTTVMKNDNTGMGFRRRRTPRRISRTGAHPPALAHKGPKPRRALRRKRGCRSRRRRVWRRRRRACESWWCSNQGYTPPTRQAPPEP</sequence>
<name>A0A261EZX9_9BIFI</name>
<evidence type="ECO:0000256" key="1">
    <source>
        <dbReference type="SAM" id="MobiDB-lite"/>
    </source>
</evidence>
<feature type="compositionally biased region" description="Basic residues" evidence="1">
    <location>
        <begin position="168"/>
        <end position="178"/>
    </location>
</feature>
<evidence type="ECO:0000313" key="2">
    <source>
        <dbReference type="EMBL" id="OZG52411.1"/>
    </source>
</evidence>
<evidence type="ECO:0000313" key="3">
    <source>
        <dbReference type="Proteomes" id="UP000216725"/>
    </source>
</evidence>
<dbReference type="Proteomes" id="UP000216725">
    <property type="component" value="Unassembled WGS sequence"/>
</dbReference>
<protein>
    <submittedName>
        <fullName evidence="2">Uncharacterized protein</fullName>
    </submittedName>
</protein>
<feature type="region of interest" description="Disordered" evidence="1">
    <location>
        <begin position="146"/>
        <end position="210"/>
    </location>
</feature>
<feature type="compositionally biased region" description="Basic residues" evidence="1">
    <location>
        <begin position="190"/>
        <end position="210"/>
    </location>
</feature>
<gene>
    <name evidence="2" type="ORF">PSRA_0600</name>
</gene>
<accession>A0A261EZX9</accession>
<proteinExistence type="predicted"/>
<comment type="caution">
    <text evidence="2">The sequence shown here is derived from an EMBL/GenBank/DDBJ whole genome shotgun (WGS) entry which is preliminary data.</text>
</comment>
<dbReference type="EMBL" id="MWWR01000004">
    <property type="protein sequence ID" value="OZG52411.1"/>
    <property type="molecule type" value="Genomic_DNA"/>
</dbReference>
<dbReference type="AlphaFoldDB" id="A0A261EZX9"/>
<keyword evidence="3" id="KW-1185">Reference proteome</keyword>
<organism evidence="2 3">
    <name type="scientific">Pseudoscardovia radai</name>
    <dbReference type="NCBI Taxonomy" id="987066"/>
    <lineage>
        <taxon>Bacteria</taxon>
        <taxon>Bacillati</taxon>
        <taxon>Actinomycetota</taxon>
        <taxon>Actinomycetes</taxon>
        <taxon>Bifidobacteriales</taxon>
        <taxon>Bifidobacteriaceae</taxon>
        <taxon>Pseudoscardovia</taxon>
    </lineage>
</organism>